<keyword evidence="3 11" id="KW-0732">Signal</keyword>
<feature type="domain" description="SRCR" evidence="12">
    <location>
        <begin position="273"/>
        <end position="376"/>
    </location>
</feature>
<feature type="compositionally biased region" description="Low complexity" evidence="9">
    <location>
        <begin position="481"/>
        <end position="502"/>
    </location>
</feature>
<dbReference type="PROSITE" id="PS51212">
    <property type="entry name" value="WSC"/>
    <property type="match status" value="2"/>
</dbReference>
<reference evidence="15" key="1">
    <citation type="submission" date="2015-02" db="EMBL/GenBank/DDBJ databases">
        <title>Genome sequencing for Strongylocentrotus purpuratus.</title>
        <authorList>
            <person name="Murali S."/>
            <person name="Liu Y."/>
            <person name="Vee V."/>
            <person name="English A."/>
            <person name="Wang M."/>
            <person name="Skinner E."/>
            <person name="Han Y."/>
            <person name="Muzny D.M."/>
            <person name="Worley K.C."/>
            <person name="Gibbs R.A."/>
        </authorList>
    </citation>
    <scope>NUCLEOTIDE SEQUENCE</scope>
</reference>
<feature type="domain" description="WSC" evidence="13">
    <location>
        <begin position="369"/>
        <end position="469"/>
    </location>
</feature>
<dbReference type="InterPro" id="IPR051836">
    <property type="entry name" value="Kremen_rcpt"/>
</dbReference>
<evidence type="ECO:0000256" key="6">
    <source>
        <dbReference type="ARBA" id="ARBA00023157"/>
    </source>
</evidence>
<feature type="disulfide bond" evidence="8">
    <location>
        <begin position="341"/>
        <end position="351"/>
    </location>
</feature>
<keyword evidence="7" id="KW-0325">Glycoprotein</keyword>
<evidence type="ECO:0000256" key="2">
    <source>
        <dbReference type="ARBA" id="ARBA00022692"/>
    </source>
</evidence>
<evidence type="ECO:0000259" key="12">
    <source>
        <dbReference type="PROSITE" id="PS50287"/>
    </source>
</evidence>
<dbReference type="EnsemblMetazoa" id="XM_030983101">
    <property type="protein sequence ID" value="XP_030838961"/>
    <property type="gene ID" value="LOC752079"/>
</dbReference>
<dbReference type="OrthoDB" id="6108310at2759"/>
<dbReference type="OMA" id="LNECAFL"/>
<dbReference type="RefSeq" id="XP_030838961.1">
    <property type="nucleotide sequence ID" value="XM_030983101.1"/>
</dbReference>
<evidence type="ECO:0000256" key="5">
    <source>
        <dbReference type="ARBA" id="ARBA00023136"/>
    </source>
</evidence>
<dbReference type="GO" id="GO:0004888">
    <property type="term" value="F:transmembrane signaling receptor activity"/>
    <property type="evidence" value="ECO:0000318"/>
    <property type="project" value="GO_Central"/>
</dbReference>
<dbReference type="PRINTS" id="PR00258">
    <property type="entry name" value="SPERACTRCPTR"/>
</dbReference>
<sequence>MASVERCTVLITLVLVVHCGEHIVNGVISDIRLVDGPTSNKGTVEIRQDNGSWETTCGVNLGINDVIVICKQLGFKGASRAITNTTYGQSSTPTRGLTCSGDEDNLAECTLFSNAACSIAGAASCHGDGYIGCFKDDVRDRVLPGIQIAYSLMTISYSIQYCNESNTANYTYAGLENGYAGYCHSSETSDNFARHGVVSDANCQIPCFGDPTDSCGGSLYIAVYRLFQSTPPSTTVAETSPTIATTDTTTTTTTSTPSSFASTSGQLDVNTDVRLVDGPTSNKGTVEIRQDNGSWETTCGVNLGIHDVIVICRHLGFTGASRAITNTTYGQSSTPTRGLTCSGDEDNLAECTLFSNAACSIAGAASCHGDGYIGCFKDDERDRVLPGLQLASSLMSISFCIKYCNESTRANYTYAGLEHGYACYCHSGEASDDFARHGEVSDANCQIPCLGDPTDSCGGSLYIAVFRLFQSTPPSTTVAETSPAIATTDTTTSTPSSFASTSGQLDVNTVSQSTHPPTTVADTSTFASTSGQVDLKTVFQSTPPPTTSADTSSTFASTSGQVDLKTEIASTLAVGILLAFVTLYGIIITLMYLHLRRSKIALKPSVSDREGQELDPYTSLDTTTMKQPAYEDIKATRQGNRGYINAIEGVEYGNQRIVEQTARVKKSNLGVADENTEPEYELPM</sequence>
<feature type="signal peptide" evidence="11">
    <location>
        <begin position="1"/>
        <end position="26"/>
    </location>
</feature>
<dbReference type="SUPFAM" id="SSF56487">
    <property type="entry name" value="SRCR-like"/>
    <property type="match status" value="2"/>
</dbReference>
<dbReference type="Gene3D" id="3.10.250.10">
    <property type="entry name" value="SRCR-like domain"/>
    <property type="match status" value="2"/>
</dbReference>
<name>A0A7M7NQ60_STRPU</name>
<evidence type="ECO:0000256" key="4">
    <source>
        <dbReference type="ARBA" id="ARBA00022989"/>
    </source>
</evidence>
<keyword evidence="2 10" id="KW-0812">Transmembrane</keyword>
<evidence type="ECO:0000256" key="3">
    <source>
        <dbReference type="ARBA" id="ARBA00022729"/>
    </source>
</evidence>
<reference evidence="14" key="2">
    <citation type="submission" date="2021-01" db="UniProtKB">
        <authorList>
            <consortium name="EnsemblMetazoa"/>
        </authorList>
    </citation>
    <scope>IDENTIFICATION</scope>
</reference>
<dbReference type="GO" id="GO:0005886">
    <property type="term" value="C:plasma membrane"/>
    <property type="evidence" value="ECO:0000318"/>
    <property type="project" value="GO_Central"/>
</dbReference>
<dbReference type="PROSITE" id="PS50287">
    <property type="entry name" value="SRCR_2"/>
    <property type="match status" value="2"/>
</dbReference>
<dbReference type="KEGG" id="spu:752079"/>
<feature type="disulfide bond" evidence="8">
    <location>
        <begin position="99"/>
        <end position="109"/>
    </location>
</feature>
<evidence type="ECO:0000256" key="9">
    <source>
        <dbReference type="SAM" id="MobiDB-lite"/>
    </source>
</evidence>
<accession>A0A7M7NQ60</accession>
<dbReference type="InterPro" id="IPR001190">
    <property type="entry name" value="SRCR"/>
</dbReference>
<keyword evidence="4 10" id="KW-1133">Transmembrane helix</keyword>
<evidence type="ECO:0000259" key="13">
    <source>
        <dbReference type="PROSITE" id="PS51212"/>
    </source>
</evidence>
<evidence type="ECO:0000313" key="14">
    <source>
        <dbReference type="EnsemblMetazoa" id="XP_030838962"/>
    </source>
</evidence>
<feature type="domain" description="WSC" evidence="13">
    <location>
        <begin position="127"/>
        <end position="227"/>
    </location>
</feature>
<dbReference type="GeneID" id="752079"/>
<feature type="domain" description="SRCR" evidence="12">
    <location>
        <begin position="31"/>
        <end position="134"/>
    </location>
</feature>
<dbReference type="AlphaFoldDB" id="A0A7M7NQ60"/>
<feature type="compositionally biased region" description="Polar residues" evidence="9">
    <location>
        <begin position="503"/>
        <end position="517"/>
    </location>
</feature>
<evidence type="ECO:0000256" key="8">
    <source>
        <dbReference type="PROSITE-ProRule" id="PRU00196"/>
    </source>
</evidence>
<dbReference type="Pfam" id="PF00530">
    <property type="entry name" value="SRCR"/>
    <property type="match status" value="2"/>
</dbReference>
<dbReference type="Proteomes" id="UP000007110">
    <property type="component" value="Unassembled WGS sequence"/>
</dbReference>
<evidence type="ECO:0000256" key="7">
    <source>
        <dbReference type="ARBA" id="ARBA00023180"/>
    </source>
</evidence>
<keyword evidence="5 10" id="KW-0472">Membrane</keyword>
<dbReference type="GO" id="GO:0007165">
    <property type="term" value="P:signal transduction"/>
    <property type="evidence" value="ECO:0000318"/>
    <property type="project" value="GO_Central"/>
</dbReference>
<proteinExistence type="predicted"/>
<keyword evidence="15" id="KW-1185">Reference proteome</keyword>
<dbReference type="RefSeq" id="XP_030838962.1">
    <property type="nucleotide sequence ID" value="XM_030983102.1"/>
</dbReference>
<dbReference type="InParanoid" id="A0A7M7NQ60"/>
<comment type="subcellular location">
    <subcellularLocation>
        <location evidence="1">Membrane</location>
        <topology evidence="1">Single-pass membrane protein</topology>
    </subcellularLocation>
</comment>
<organism evidence="14 15">
    <name type="scientific">Strongylocentrotus purpuratus</name>
    <name type="common">Purple sea urchin</name>
    <dbReference type="NCBI Taxonomy" id="7668"/>
    <lineage>
        <taxon>Eukaryota</taxon>
        <taxon>Metazoa</taxon>
        <taxon>Echinodermata</taxon>
        <taxon>Eleutherozoa</taxon>
        <taxon>Echinozoa</taxon>
        <taxon>Echinoidea</taxon>
        <taxon>Euechinoidea</taxon>
        <taxon>Echinacea</taxon>
        <taxon>Camarodonta</taxon>
        <taxon>Echinidea</taxon>
        <taxon>Strongylocentrotidae</taxon>
        <taxon>Strongylocentrotus</taxon>
    </lineage>
</organism>
<dbReference type="PANTHER" id="PTHR24269:SF16">
    <property type="entry name" value="PROTEIN SLG1"/>
    <property type="match status" value="1"/>
</dbReference>
<keyword evidence="6 8" id="KW-1015">Disulfide bond</keyword>
<dbReference type="InterPro" id="IPR002889">
    <property type="entry name" value="WSC_carb-bd"/>
</dbReference>
<feature type="transmembrane region" description="Helical" evidence="10">
    <location>
        <begin position="572"/>
        <end position="593"/>
    </location>
</feature>
<dbReference type="SMART" id="SM00321">
    <property type="entry name" value="WSC"/>
    <property type="match status" value="2"/>
</dbReference>
<dbReference type="Pfam" id="PF01822">
    <property type="entry name" value="WSC"/>
    <property type="match status" value="2"/>
</dbReference>
<evidence type="ECO:0000313" key="15">
    <source>
        <dbReference type="Proteomes" id="UP000007110"/>
    </source>
</evidence>
<comment type="caution">
    <text evidence="8">Lacks conserved residue(s) required for the propagation of feature annotation.</text>
</comment>
<evidence type="ECO:0000256" key="1">
    <source>
        <dbReference type="ARBA" id="ARBA00004167"/>
    </source>
</evidence>
<evidence type="ECO:0000256" key="10">
    <source>
        <dbReference type="SAM" id="Phobius"/>
    </source>
</evidence>
<dbReference type="SMART" id="SM00202">
    <property type="entry name" value="SR"/>
    <property type="match status" value="2"/>
</dbReference>
<dbReference type="PANTHER" id="PTHR24269">
    <property type="entry name" value="KREMEN PROTEIN"/>
    <property type="match status" value="1"/>
</dbReference>
<feature type="chain" id="PRO_5036207681" evidence="11">
    <location>
        <begin position="27"/>
        <end position="684"/>
    </location>
</feature>
<evidence type="ECO:0000256" key="11">
    <source>
        <dbReference type="SAM" id="SignalP"/>
    </source>
</evidence>
<feature type="region of interest" description="Disordered" evidence="9">
    <location>
        <begin position="477"/>
        <end position="517"/>
    </location>
</feature>
<dbReference type="InterPro" id="IPR036772">
    <property type="entry name" value="SRCR-like_dom_sf"/>
</dbReference>
<protein>
    <submittedName>
        <fullName evidence="14">Uncharacterized protein</fullName>
    </submittedName>
</protein>
<dbReference type="EnsemblMetazoa" id="XM_030983102">
    <property type="protein sequence ID" value="XP_030838962"/>
    <property type="gene ID" value="LOC752079"/>
</dbReference>